<sequence>MYEFSSGEYKVHLPAGETCRAYVDVEEASLSLLPVLGNTLDTTASLDIAVAEVLDKVAPQVYTFSKPSFDLDVLTIPFKYRPGTSGFPQQLSTTFQGAIYVGARKDVFRIGYKPTPAQDLHRSIYHFGYSIGFFTGLGTTSMNQWVTQGAIAYEHVGVTLLNGVAGVVGLYNFTLGLAVGIDHLFDKTGTTGFISINLGLA</sequence>
<organism evidence="1 2">
    <name type="scientific">Pontibacter korlensis</name>
    <dbReference type="NCBI Taxonomy" id="400092"/>
    <lineage>
        <taxon>Bacteria</taxon>
        <taxon>Pseudomonadati</taxon>
        <taxon>Bacteroidota</taxon>
        <taxon>Cytophagia</taxon>
        <taxon>Cytophagales</taxon>
        <taxon>Hymenobacteraceae</taxon>
        <taxon>Pontibacter</taxon>
    </lineage>
</organism>
<evidence type="ECO:0000313" key="1">
    <source>
        <dbReference type="EMBL" id="AKD04796.1"/>
    </source>
</evidence>
<protein>
    <submittedName>
        <fullName evidence="1">Uncharacterized protein</fullName>
    </submittedName>
</protein>
<dbReference type="HOGENOM" id="CLU_1359356_0_0_10"/>
<keyword evidence="2" id="KW-1185">Reference proteome</keyword>
<dbReference type="AlphaFoldDB" id="A0A0E3UYW4"/>
<evidence type="ECO:0000313" key="2">
    <source>
        <dbReference type="Proteomes" id="UP000033109"/>
    </source>
</evidence>
<reference evidence="1 2" key="1">
    <citation type="journal article" date="2015" name="Sci. Rep.">
        <title>Unraveling adaptation of Pontibacter korlensis to radiation and infertility in desert through complete genome and comparative transcriptomic analysis.</title>
        <authorList>
            <person name="Dai J."/>
            <person name="Dai W."/>
            <person name="Qiu C."/>
            <person name="Yang Z."/>
            <person name="Zhang Y."/>
            <person name="Zhou M."/>
            <person name="Zhang L."/>
            <person name="Fang C."/>
            <person name="Gao Q."/>
            <person name="Yang Q."/>
            <person name="Li X."/>
            <person name="Wang Z."/>
            <person name="Wang Z."/>
            <person name="Jia Z."/>
            <person name="Chen X."/>
        </authorList>
    </citation>
    <scope>NUCLEOTIDE SEQUENCE [LARGE SCALE GENOMIC DNA]</scope>
    <source>
        <strain evidence="1 2">X14-1T</strain>
    </source>
</reference>
<dbReference type="KEGG" id="pko:PKOR_18965"/>
<proteinExistence type="predicted"/>
<dbReference type="PATRIC" id="fig|400092.3.peg.4148"/>
<dbReference type="EMBL" id="CP009621">
    <property type="protein sequence ID" value="AKD04796.1"/>
    <property type="molecule type" value="Genomic_DNA"/>
</dbReference>
<dbReference type="STRING" id="400092.PKOR_18965"/>
<accession>A0A0E3UYW4</accession>
<dbReference type="Proteomes" id="UP000033109">
    <property type="component" value="Chromosome"/>
</dbReference>
<gene>
    <name evidence="1" type="ORF">PKOR_18965</name>
</gene>
<name>A0A0E3UYW4_9BACT</name>